<dbReference type="GO" id="GO:0005737">
    <property type="term" value="C:cytoplasm"/>
    <property type="evidence" value="ECO:0007669"/>
    <property type="project" value="TreeGrafter"/>
</dbReference>
<dbReference type="Proteomes" id="UP000663505">
    <property type="component" value="Chromosome"/>
</dbReference>
<dbReference type="InterPro" id="IPR006549">
    <property type="entry name" value="HAD-SF_hydro_IIIA"/>
</dbReference>
<dbReference type="PANTHER" id="PTHR19288:SF25">
    <property type="entry name" value="PHOSPHATIDYLGLYCEROPHOSPHATASE GEP4, MITOCHONDRIAL"/>
    <property type="match status" value="1"/>
</dbReference>
<dbReference type="GO" id="GO:0008962">
    <property type="term" value="F:phosphatidylglycerophosphatase activity"/>
    <property type="evidence" value="ECO:0007669"/>
    <property type="project" value="InterPro"/>
</dbReference>
<keyword evidence="2" id="KW-1185">Reference proteome</keyword>
<accession>A0A9X7Z9N6</accession>
<dbReference type="KEGG" id="afx:JZ786_16655"/>
<dbReference type="PANTHER" id="PTHR19288">
    <property type="entry name" value="4-NITROPHENYLPHOSPHATASE-RELATED"/>
    <property type="match status" value="1"/>
</dbReference>
<proteinExistence type="predicted"/>
<dbReference type="InterPro" id="IPR023214">
    <property type="entry name" value="HAD_sf"/>
</dbReference>
<evidence type="ECO:0000313" key="1">
    <source>
        <dbReference type="EMBL" id="QSO49925.1"/>
    </source>
</evidence>
<dbReference type="CDD" id="cd16416">
    <property type="entry name" value="HAD_BsYqeG-like"/>
    <property type="match status" value="1"/>
</dbReference>
<name>A0A9X7Z9N6_9BACL</name>
<dbReference type="SUPFAM" id="SSF56784">
    <property type="entry name" value="HAD-like"/>
    <property type="match status" value="1"/>
</dbReference>
<dbReference type="InterPro" id="IPR036412">
    <property type="entry name" value="HAD-like_sf"/>
</dbReference>
<gene>
    <name evidence="1" type="ORF">JZ786_16655</name>
</gene>
<dbReference type="Pfam" id="PF13242">
    <property type="entry name" value="Hydrolase_like"/>
    <property type="match status" value="1"/>
</dbReference>
<dbReference type="InterPro" id="IPR010021">
    <property type="entry name" value="PGPP1/Gep4"/>
</dbReference>
<dbReference type="NCBIfam" id="TIGR01662">
    <property type="entry name" value="HAD-SF-IIIA"/>
    <property type="match status" value="1"/>
</dbReference>
<protein>
    <submittedName>
        <fullName evidence="1">YqeG family HAD IIIA-type phosphatase</fullName>
    </submittedName>
</protein>
<reference evidence="1 2" key="1">
    <citation type="submission" date="2021-02" db="EMBL/GenBank/DDBJ databases">
        <title>Alicyclobacillus curvatus sp. nov. and Alicyclobacillus mengziensis sp. nov., two acidophilic bacteria isolated from acid mine drainage.</title>
        <authorList>
            <person name="Huang Y."/>
        </authorList>
    </citation>
    <scope>NUCLEOTIDE SEQUENCE [LARGE SCALE GENOMIC DNA]</scope>
    <source>
        <strain evidence="1 2">S30H14</strain>
    </source>
</reference>
<dbReference type="NCBIfam" id="TIGR01668">
    <property type="entry name" value="YqeG_hyp_ppase"/>
    <property type="match status" value="1"/>
</dbReference>
<dbReference type="Gene3D" id="3.40.50.1000">
    <property type="entry name" value="HAD superfamily/HAD-like"/>
    <property type="match status" value="1"/>
</dbReference>
<sequence length="170" mass="19378">MMPDEYVASIAEIDLDRLWQEGRRLILTDLDNTLVPWNHPEVPDDLLTWLKTAEGIGFRVCIVSNNRGPRVRAFAEAAGLPYLAPARKPKPDAFLEGMRKFSVSSAATVMVGDQLFTDVRGGNRVGLYTILVLPINPREWWGTRVVRRIERFAMRRLIRRGLQVPRRPNG</sequence>
<organism evidence="1 2">
    <name type="scientific">Alicyclobacillus mengziensis</name>
    <dbReference type="NCBI Taxonomy" id="2931921"/>
    <lineage>
        <taxon>Bacteria</taxon>
        <taxon>Bacillati</taxon>
        <taxon>Bacillota</taxon>
        <taxon>Bacilli</taxon>
        <taxon>Bacillales</taxon>
        <taxon>Alicyclobacillaceae</taxon>
        <taxon>Alicyclobacillus</taxon>
    </lineage>
</organism>
<dbReference type="EMBL" id="CP071182">
    <property type="protein sequence ID" value="QSO49925.1"/>
    <property type="molecule type" value="Genomic_DNA"/>
</dbReference>
<dbReference type="AlphaFoldDB" id="A0A9X7Z9N6"/>
<evidence type="ECO:0000313" key="2">
    <source>
        <dbReference type="Proteomes" id="UP000663505"/>
    </source>
</evidence>